<evidence type="ECO:0000256" key="9">
    <source>
        <dbReference type="ARBA" id="ARBA00049563"/>
    </source>
</evidence>
<keyword evidence="15" id="KW-1185">Reference proteome</keyword>
<dbReference type="Proteomes" id="UP001056426">
    <property type="component" value="Chromosome"/>
</dbReference>
<dbReference type="EC" id="2.5.1.75" evidence="10"/>
<evidence type="ECO:0000256" key="2">
    <source>
        <dbReference type="ARBA" id="ARBA00003213"/>
    </source>
</evidence>
<feature type="region of interest" description="Interaction with substrate tRNA" evidence="10">
    <location>
        <begin position="35"/>
        <end position="38"/>
    </location>
</feature>
<comment type="function">
    <text evidence="2 10 12">Catalyzes the transfer of a dimethylallyl group onto the adenine at position 37 in tRNAs that read codons beginning with uridine, leading to the formation of N6-(dimethylallyl)adenosine (i(6)A).</text>
</comment>
<dbReference type="Gene3D" id="3.40.50.300">
    <property type="entry name" value="P-loop containing nucleotide triphosphate hydrolases"/>
    <property type="match status" value="1"/>
</dbReference>
<comment type="cofactor">
    <cofactor evidence="1 10">
        <name>Mg(2+)</name>
        <dbReference type="ChEBI" id="CHEBI:18420"/>
    </cofactor>
</comment>
<sequence>MARTMVVIGGPTGIGKTRTGIELATVFNSVIISADSRQIYRELPIGTSAPTAEELAQVKHYLVGTRSIFDYYSAYEFEQDALRLSEELFAQHEVLFMVGGSMMYLDSFCYGIDELPTVDPGLRDELMKHYKEEGIEAIRLQLKSLDPEYYAQADLKNHKRLIHALEICLMTGMPYSSLRTGMRRERPFQIIRIGLEMDRDELYERINRRVGDMMSRGLLEEARALIAHRHLNSLNTVGYKELFEYFDGEYSLEKAVELIQRNTRRYARKQMSWFRRDKDIRWFHPSDIEGMTVFIRECIQS</sequence>
<dbReference type="AlphaFoldDB" id="A0A9J6ZTB7"/>
<evidence type="ECO:0000256" key="12">
    <source>
        <dbReference type="RuleBase" id="RU003784"/>
    </source>
</evidence>
<feature type="binding site" evidence="10">
    <location>
        <begin position="12"/>
        <end position="17"/>
    </location>
    <ligand>
        <name>substrate</name>
    </ligand>
</feature>
<dbReference type="GO" id="GO:0005524">
    <property type="term" value="F:ATP binding"/>
    <property type="evidence" value="ECO:0007669"/>
    <property type="project" value="UniProtKB-UniRule"/>
</dbReference>
<dbReference type="InterPro" id="IPR039657">
    <property type="entry name" value="Dimethylallyltransferase"/>
</dbReference>
<evidence type="ECO:0000256" key="3">
    <source>
        <dbReference type="ARBA" id="ARBA00005842"/>
    </source>
</evidence>
<reference evidence="14" key="1">
    <citation type="submission" date="2022-05" db="EMBL/GenBank/DDBJ databases">
        <authorList>
            <person name="Sun X."/>
        </authorList>
    </citation>
    <scope>NUCLEOTIDE SEQUENCE</scope>
    <source>
        <strain evidence="14">Ai-910</strain>
    </source>
</reference>
<comment type="subunit">
    <text evidence="10">Monomer.</text>
</comment>
<evidence type="ECO:0000256" key="7">
    <source>
        <dbReference type="ARBA" id="ARBA00022840"/>
    </source>
</evidence>
<dbReference type="PANTHER" id="PTHR11088:SF60">
    <property type="entry name" value="TRNA DIMETHYLALLYLTRANSFERASE"/>
    <property type="match status" value="1"/>
</dbReference>
<proteinExistence type="inferred from homology"/>
<dbReference type="HAMAP" id="MF_00185">
    <property type="entry name" value="IPP_trans"/>
    <property type="match status" value="1"/>
</dbReference>
<dbReference type="KEGG" id="alkq:M9189_03990"/>
<evidence type="ECO:0000256" key="11">
    <source>
        <dbReference type="RuleBase" id="RU003783"/>
    </source>
</evidence>
<keyword evidence="7 10" id="KW-0067">ATP-binding</keyword>
<dbReference type="EMBL" id="CP098400">
    <property type="protein sequence ID" value="URW80512.1"/>
    <property type="molecule type" value="Genomic_DNA"/>
</dbReference>
<evidence type="ECO:0000256" key="13">
    <source>
        <dbReference type="RuleBase" id="RU003785"/>
    </source>
</evidence>
<comment type="similarity">
    <text evidence="3 10 13">Belongs to the IPP transferase family.</text>
</comment>
<organism evidence="14 15">
    <name type="scientific">Xiashengella succiniciproducens</name>
    <dbReference type="NCBI Taxonomy" id="2949635"/>
    <lineage>
        <taxon>Bacteria</taxon>
        <taxon>Pseudomonadati</taxon>
        <taxon>Bacteroidota</taxon>
        <taxon>Bacteroidia</taxon>
        <taxon>Marinilabiliales</taxon>
        <taxon>Marinilabiliaceae</taxon>
        <taxon>Xiashengella</taxon>
    </lineage>
</organism>
<evidence type="ECO:0000313" key="14">
    <source>
        <dbReference type="EMBL" id="URW80512.1"/>
    </source>
</evidence>
<dbReference type="InterPro" id="IPR027417">
    <property type="entry name" value="P-loop_NTPase"/>
</dbReference>
<comment type="catalytic activity">
    <reaction evidence="9 10 11">
        <text>adenosine(37) in tRNA + dimethylallyl diphosphate = N(6)-dimethylallyladenosine(37) in tRNA + diphosphate</text>
        <dbReference type="Rhea" id="RHEA:26482"/>
        <dbReference type="Rhea" id="RHEA-COMP:10162"/>
        <dbReference type="Rhea" id="RHEA-COMP:10375"/>
        <dbReference type="ChEBI" id="CHEBI:33019"/>
        <dbReference type="ChEBI" id="CHEBI:57623"/>
        <dbReference type="ChEBI" id="CHEBI:74411"/>
        <dbReference type="ChEBI" id="CHEBI:74415"/>
        <dbReference type="EC" id="2.5.1.75"/>
    </reaction>
</comment>
<feature type="site" description="Interaction with substrate tRNA" evidence="10">
    <location>
        <position position="123"/>
    </location>
</feature>
<dbReference type="GO" id="GO:0006400">
    <property type="term" value="P:tRNA modification"/>
    <property type="evidence" value="ECO:0007669"/>
    <property type="project" value="TreeGrafter"/>
</dbReference>
<evidence type="ECO:0000256" key="4">
    <source>
        <dbReference type="ARBA" id="ARBA00022679"/>
    </source>
</evidence>
<keyword evidence="4 10" id="KW-0808">Transferase</keyword>
<feature type="site" description="Interaction with substrate tRNA" evidence="10">
    <location>
        <position position="101"/>
    </location>
</feature>
<evidence type="ECO:0000256" key="6">
    <source>
        <dbReference type="ARBA" id="ARBA00022741"/>
    </source>
</evidence>
<dbReference type="RefSeq" id="WP_250724789.1">
    <property type="nucleotide sequence ID" value="NZ_CP098400.1"/>
</dbReference>
<dbReference type="NCBIfam" id="TIGR00174">
    <property type="entry name" value="miaA"/>
    <property type="match status" value="1"/>
</dbReference>
<dbReference type="Pfam" id="PF01715">
    <property type="entry name" value="IPPT"/>
    <property type="match status" value="1"/>
</dbReference>
<accession>A0A9J6ZTB7</accession>
<dbReference type="Gene3D" id="1.10.20.140">
    <property type="match status" value="1"/>
</dbReference>
<feature type="binding site" evidence="10">
    <location>
        <begin position="10"/>
        <end position="17"/>
    </location>
    <ligand>
        <name>ATP</name>
        <dbReference type="ChEBI" id="CHEBI:30616"/>
    </ligand>
</feature>
<evidence type="ECO:0000256" key="1">
    <source>
        <dbReference type="ARBA" id="ARBA00001946"/>
    </source>
</evidence>
<evidence type="ECO:0000256" key="5">
    <source>
        <dbReference type="ARBA" id="ARBA00022694"/>
    </source>
</evidence>
<protein>
    <recommendedName>
        <fullName evidence="10">tRNA dimethylallyltransferase</fullName>
        <ecNumber evidence="10">2.5.1.75</ecNumber>
    </recommendedName>
    <alternativeName>
        <fullName evidence="10">Dimethylallyl diphosphate:tRNA dimethylallyltransferase</fullName>
        <shortName evidence="10">DMAPP:tRNA dimethylallyltransferase</shortName>
        <shortName evidence="10">DMATase</shortName>
    </alternativeName>
    <alternativeName>
        <fullName evidence="10">Isopentenyl-diphosphate:tRNA isopentenyltransferase</fullName>
        <shortName evidence="10">IPP transferase</shortName>
        <shortName evidence="10">IPPT</shortName>
        <shortName evidence="10">IPTase</shortName>
    </alternativeName>
</protein>
<gene>
    <name evidence="10 14" type="primary">miaA</name>
    <name evidence="14" type="ORF">M9189_03990</name>
</gene>
<keyword evidence="8 10" id="KW-0460">Magnesium</keyword>
<evidence type="ECO:0000313" key="15">
    <source>
        <dbReference type="Proteomes" id="UP001056426"/>
    </source>
</evidence>
<dbReference type="GO" id="GO:0052381">
    <property type="term" value="F:tRNA dimethylallyltransferase activity"/>
    <property type="evidence" value="ECO:0007669"/>
    <property type="project" value="UniProtKB-UniRule"/>
</dbReference>
<evidence type="ECO:0000256" key="10">
    <source>
        <dbReference type="HAMAP-Rule" id="MF_00185"/>
    </source>
</evidence>
<keyword evidence="6 10" id="KW-0547">Nucleotide-binding</keyword>
<reference evidence="14" key="2">
    <citation type="submission" date="2022-06" db="EMBL/GenBank/DDBJ databases">
        <title>Xiashengella guii gen. nov. sp. nov., a bacterium isolated form anaerobic digestion tank.</title>
        <authorList>
            <person name="Huang H."/>
        </authorList>
    </citation>
    <scope>NUCLEOTIDE SEQUENCE</scope>
    <source>
        <strain evidence="14">Ai-910</strain>
    </source>
</reference>
<evidence type="ECO:0000256" key="8">
    <source>
        <dbReference type="ARBA" id="ARBA00022842"/>
    </source>
</evidence>
<name>A0A9J6ZTB7_9BACT</name>
<dbReference type="PANTHER" id="PTHR11088">
    <property type="entry name" value="TRNA DIMETHYLALLYLTRANSFERASE"/>
    <property type="match status" value="1"/>
</dbReference>
<dbReference type="InterPro" id="IPR018022">
    <property type="entry name" value="IPT"/>
</dbReference>
<keyword evidence="5 10" id="KW-0819">tRNA processing</keyword>
<comment type="caution">
    <text evidence="10">Lacks conserved residue(s) required for the propagation of feature annotation.</text>
</comment>
<dbReference type="SUPFAM" id="SSF52540">
    <property type="entry name" value="P-loop containing nucleoside triphosphate hydrolases"/>
    <property type="match status" value="2"/>
</dbReference>